<accession>A0A1H4BE00</accession>
<protein>
    <submittedName>
        <fullName evidence="1">Ferritin-like metal-binding protein YciE</fullName>
    </submittedName>
</protein>
<name>A0A1H4BE00_9SPHI</name>
<proteinExistence type="predicted"/>
<dbReference type="RefSeq" id="WP_090555926.1">
    <property type="nucleotide sequence ID" value="NZ_FNRA01000003.1"/>
</dbReference>
<reference evidence="1 2" key="1">
    <citation type="submission" date="2016-10" db="EMBL/GenBank/DDBJ databases">
        <authorList>
            <person name="de Groot N.N."/>
        </authorList>
    </citation>
    <scope>NUCLEOTIDE SEQUENCE [LARGE SCALE GENOMIC DNA]</scope>
    <source>
        <strain evidence="1 2">DSM 19033</strain>
    </source>
</reference>
<dbReference type="AlphaFoldDB" id="A0A1H4BE00"/>
<dbReference type="STRING" id="425514.SAMN05443550_103299"/>
<gene>
    <name evidence="1" type="ORF">SAMN05443550_103299</name>
</gene>
<dbReference type="InterPro" id="IPR010287">
    <property type="entry name" value="DUF892_YciF-like"/>
</dbReference>
<organism evidence="1 2">
    <name type="scientific">Pedobacter hartonius</name>
    <dbReference type="NCBI Taxonomy" id="425514"/>
    <lineage>
        <taxon>Bacteria</taxon>
        <taxon>Pseudomonadati</taxon>
        <taxon>Bacteroidota</taxon>
        <taxon>Sphingobacteriia</taxon>
        <taxon>Sphingobacteriales</taxon>
        <taxon>Sphingobacteriaceae</taxon>
        <taxon>Pedobacter</taxon>
    </lineage>
</organism>
<dbReference type="InterPro" id="IPR047114">
    <property type="entry name" value="YciF"/>
</dbReference>
<evidence type="ECO:0000313" key="2">
    <source>
        <dbReference type="Proteomes" id="UP000198850"/>
    </source>
</evidence>
<keyword evidence="2" id="KW-1185">Reference proteome</keyword>
<dbReference type="Pfam" id="PF05974">
    <property type="entry name" value="DUF892"/>
    <property type="match status" value="1"/>
</dbReference>
<dbReference type="EMBL" id="FNRA01000003">
    <property type="protein sequence ID" value="SEA46052.1"/>
    <property type="molecule type" value="Genomic_DNA"/>
</dbReference>
<evidence type="ECO:0000313" key="1">
    <source>
        <dbReference type="EMBL" id="SEA46052.1"/>
    </source>
</evidence>
<dbReference type="InterPro" id="IPR012347">
    <property type="entry name" value="Ferritin-like"/>
</dbReference>
<dbReference type="PANTHER" id="PTHR30565:SF9">
    <property type="entry name" value="PROTEIN YCIF"/>
    <property type="match status" value="1"/>
</dbReference>
<dbReference type="InterPro" id="IPR009078">
    <property type="entry name" value="Ferritin-like_SF"/>
</dbReference>
<dbReference type="SUPFAM" id="SSF47240">
    <property type="entry name" value="Ferritin-like"/>
    <property type="match status" value="1"/>
</dbReference>
<dbReference type="Proteomes" id="UP000198850">
    <property type="component" value="Unassembled WGS sequence"/>
</dbReference>
<dbReference type="PANTHER" id="PTHR30565">
    <property type="entry name" value="PROTEIN YCIF"/>
    <property type="match status" value="1"/>
</dbReference>
<dbReference type="Gene3D" id="1.20.1260.10">
    <property type="match status" value="1"/>
</dbReference>
<dbReference type="OrthoDB" id="760299at2"/>
<sequence>MADQLKERGLLKFFIECLQDIYNAEKKTVKCAAALSIAAYTEELQTALVSQSHEAENHIERLELVFKLLRISPGLGKCKIIEILSDKSAEIVKTVETGTALRDAEIIYAMQLVVHYKIACYGSLISLLAEIEEDSAQVLLERCLTEEKNADAYLAQIAVNVINPAASREG</sequence>